<keyword evidence="2" id="KW-1185">Reference proteome</keyword>
<dbReference type="Gramene" id="mRNA:HanXRQr2_Chr05g0213571">
    <property type="protein sequence ID" value="CDS:HanXRQr2_Chr05g0213571.1"/>
    <property type="gene ID" value="HanXRQr2_Chr05g0213571"/>
</dbReference>
<reference evidence="1" key="1">
    <citation type="journal article" date="2017" name="Nature">
        <title>The sunflower genome provides insights into oil metabolism, flowering and Asterid evolution.</title>
        <authorList>
            <person name="Badouin H."/>
            <person name="Gouzy J."/>
            <person name="Grassa C.J."/>
            <person name="Murat F."/>
            <person name="Staton S.E."/>
            <person name="Cottret L."/>
            <person name="Lelandais-Briere C."/>
            <person name="Owens G.L."/>
            <person name="Carrere S."/>
            <person name="Mayjonade B."/>
            <person name="Legrand L."/>
            <person name="Gill N."/>
            <person name="Kane N.C."/>
            <person name="Bowers J.E."/>
            <person name="Hubner S."/>
            <person name="Bellec A."/>
            <person name="Berard A."/>
            <person name="Berges H."/>
            <person name="Blanchet N."/>
            <person name="Boniface M.C."/>
            <person name="Brunel D."/>
            <person name="Catrice O."/>
            <person name="Chaidir N."/>
            <person name="Claudel C."/>
            <person name="Donnadieu C."/>
            <person name="Faraut T."/>
            <person name="Fievet G."/>
            <person name="Helmstetter N."/>
            <person name="King M."/>
            <person name="Knapp S.J."/>
            <person name="Lai Z."/>
            <person name="Le Paslier M.C."/>
            <person name="Lippi Y."/>
            <person name="Lorenzon L."/>
            <person name="Mandel J.R."/>
            <person name="Marage G."/>
            <person name="Marchand G."/>
            <person name="Marquand E."/>
            <person name="Bret-Mestries E."/>
            <person name="Morien E."/>
            <person name="Nambeesan S."/>
            <person name="Nguyen T."/>
            <person name="Pegot-Espagnet P."/>
            <person name="Pouilly N."/>
            <person name="Raftis F."/>
            <person name="Sallet E."/>
            <person name="Schiex T."/>
            <person name="Thomas J."/>
            <person name="Vandecasteele C."/>
            <person name="Vares D."/>
            <person name="Vear F."/>
            <person name="Vautrin S."/>
            <person name="Crespi M."/>
            <person name="Mangin B."/>
            <person name="Burke J.M."/>
            <person name="Salse J."/>
            <person name="Munos S."/>
            <person name="Vincourt P."/>
            <person name="Rieseberg L.H."/>
            <person name="Langlade N.B."/>
        </authorList>
    </citation>
    <scope>NUCLEOTIDE SEQUENCE</scope>
    <source>
        <tissue evidence="1">Leaves</tissue>
    </source>
</reference>
<gene>
    <name evidence="1" type="ORF">HanXRQr2_Chr05g0213571</name>
</gene>
<organism evidence="1 2">
    <name type="scientific">Helianthus annuus</name>
    <name type="common">Common sunflower</name>
    <dbReference type="NCBI Taxonomy" id="4232"/>
    <lineage>
        <taxon>Eukaryota</taxon>
        <taxon>Viridiplantae</taxon>
        <taxon>Streptophyta</taxon>
        <taxon>Embryophyta</taxon>
        <taxon>Tracheophyta</taxon>
        <taxon>Spermatophyta</taxon>
        <taxon>Magnoliopsida</taxon>
        <taxon>eudicotyledons</taxon>
        <taxon>Gunneridae</taxon>
        <taxon>Pentapetalae</taxon>
        <taxon>asterids</taxon>
        <taxon>campanulids</taxon>
        <taxon>Asterales</taxon>
        <taxon>Asteraceae</taxon>
        <taxon>Asteroideae</taxon>
        <taxon>Heliantheae alliance</taxon>
        <taxon>Heliantheae</taxon>
        <taxon>Helianthus</taxon>
    </lineage>
</organism>
<name>A0A9K3IZM6_HELAN</name>
<dbReference type="Proteomes" id="UP000215914">
    <property type="component" value="Unassembled WGS sequence"/>
</dbReference>
<proteinExistence type="predicted"/>
<dbReference type="AlphaFoldDB" id="A0A9K3IZM6"/>
<accession>A0A9K3IZM6</accession>
<comment type="caution">
    <text evidence="1">The sequence shown here is derived from an EMBL/GenBank/DDBJ whole genome shotgun (WGS) entry which is preliminary data.</text>
</comment>
<protein>
    <submittedName>
        <fullName evidence="1">Uncharacterized protein</fullName>
    </submittedName>
</protein>
<evidence type="ECO:0000313" key="1">
    <source>
        <dbReference type="EMBL" id="KAF5805787.1"/>
    </source>
</evidence>
<reference evidence="1" key="2">
    <citation type="submission" date="2020-06" db="EMBL/GenBank/DDBJ databases">
        <title>Helianthus annuus Genome sequencing and assembly Release 2.</title>
        <authorList>
            <person name="Gouzy J."/>
            <person name="Langlade N."/>
            <person name="Munos S."/>
        </authorList>
    </citation>
    <scope>NUCLEOTIDE SEQUENCE</scope>
    <source>
        <tissue evidence="1">Leaves</tissue>
    </source>
</reference>
<evidence type="ECO:0000313" key="2">
    <source>
        <dbReference type="Proteomes" id="UP000215914"/>
    </source>
</evidence>
<dbReference type="EMBL" id="MNCJ02000320">
    <property type="protein sequence ID" value="KAF5805787.1"/>
    <property type="molecule type" value="Genomic_DNA"/>
</dbReference>
<sequence length="57" mass="6699">MIFFWKKAPKVSLEDYTTLLNIKDCTLRDQATNHSLQKLYSTFKEDGHTSLKGYMLK</sequence>